<keyword evidence="2" id="KW-1185">Reference proteome</keyword>
<dbReference type="Proteomes" id="UP000299102">
    <property type="component" value="Unassembled WGS sequence"/>
</dbReference>
<accession>A0A4C1UT26</accession>
<reference evidence="1 2" key="1">
    <citation type="journal article" date="2019" name="Commun. Biol.">
        <title>The bagworm genome reveals a unique fibroin gene that provides high tensile strength.</title>
        <authorList>
            <person name="Kono N."/>
            <person name="Nakamura H."/>
            <person name="Ohtoshi R."/>
            <person name="Tomita M."/>
            <person name="Numata K."/>
            <person name="Arakawa K."/>
        </authorList>
    </citation>
    <scope>NUCLEOTIDE SEQUENCE [LARGE SCALE GENOMIC DNA]</scope>
</reference>
<protein>
    <submittedName>
        <fullName evidence="1">Uncharacterized protein</fullName>
    </submittedName>
</protein>
<evidence type="ECO:0000313" key="1">
    <source>
        <dbReference type="EMBL" id="GBP29595.1"/>
    </source>
</evidence>
<dbReference type="AlphaFoldDB" id="A0A4C1UT26"/>
<comment type="caution">
    <text evidence="1">The sequence shown here is derived from an EMBL/GenBank/DDBJ whole genome shotgun (WGS) entry which is preliminary data.</text>
</comment>
<dbReference type="OrthoDB" id="261614at2759"/>
<dbReference type="EMBL" id="BGZK01000222">
    <property type="protein sequence ID" value="GBP29595.1"/>
    <property type="molecule type" value="Genomic_DNA"/>
</dbReference>
<name>A0A4C1UT26_EUMVA</name>
<evidence type="ECO:0000313" key="2">
    <source>
        <dbReference type="Proteomes" id="UP000299102"/>
    </source>
</evidence>
<proteinExistence type="predicted"/>
<organism evidence="1 2">
    <name type="scientific">Eumeta variegata</name>
    <name type="common">Bagworm moth</name>
    <name type="synonym">Eumeta japonica</name>
    <dbReference type="NCBI Taxonomy" id="151549"/>
    <lineage>
        <taxon>Eukaryota</taxon>
        <taxon>Metazoa</taxon>
        <taxon>Ecdysozoa</taxon>
        <taxon>Arthropoda</taxon>
        <taxon>Hexapoda</taxon>
        <taxon>Insecta</taxon>
        <taxon>Pterygota</taxon>
        <taxon>Neoptera</taxon>
        <taxon>Endopterygota</taxon>
        <taxon>Lepidoptera</taxon>
        <taxon>Glossata</taxon>
        <taxon>Ditrysia</taxon>
        <taxon>Tineoidea</taxon>
        <taxon>Psychidae</taxon>
        <taxon>Oiketicinae</taxon>
        <taxon>Eumeta</taxon>
    </lineage>
</organism>
<gene>
    <name evidence="1" type="ORF">EVAR_79144_1</name>
</gene>
<sequence>MDPNFVRADNSNLPKIDAFMVAHFFKNNADYYAAELKNVKTAIATTRVLTGAYRARPDDAGRRVCRCRVYAVHRELGMQMNRCGHSWRRRALRATAVAENRVLMLDDTPRERSIELRQLNVASDKSPAPAQARRALTLTGNGAVMWRCALGCTVSTAVAFAPRAPAAAHLCKPADAEVDRKRSFVRLEMRNETFHGRMRMHTPDFERRVGGPAVVVALRTGKTVFDVKHLYARWIKVKPRRLKIQETLGFGVRPLHLALRAHRGVTRWHEAIPSVSHFGDA</sequence>